<dbReference type="InterPro" id="IPR046349">
    <property type="entry name" value="C1-like_sf"/>
</dbReference>
<evidence type="ECO:0000256" key="1">
    <source>
        <dbReference type="ARBA" id="ARBA00022723"/>
    </source>
</evidence>
<feature type="domain" description="DC1" evidence="5">
    <location>
        <begin position="116"/>
        <end position="159"/>
    </location>
</feature>
<evidence type="ECO:0000313" key="6">
    <source>
        <dbReference type="EMBL" id="KAK9986823.1"/>
    </source>
</evidence>
<gene>
    <name evidence="6" type="ORF">SO802_031774</name>
</gene>
<feature type="domain" description="DC1" evidence="5">
    <location>
        <begin position="9"/>
        <end position="50"/>
    </location>
</feature>
<evidence type="ECO:0000256" key="2">
    <source>
        <dbReference type="ARBA" id="ARBA00022737"/>
    </source>
</evidence>
<dbReference type="SUPFAM" id="SSF57889">
    <property type="entry name" value="Cysteine-rich domain"/>
    <property type="match status" value="1"/>
</dbReference>
<feature type="domain" description="DC1" evidence="5">
    <location>
        <begin position="68"/>
        <end position="105"/>
    </location>
</feature>
<evidence type="ECO:0000256" key="4">
    <source>
        <dbReference type="ARBA" id="ARBA00022833"/>
    </source>
</evidence>
<evidence type="ECO:0000313" key="7">
    <source>
        <dbReference type="Proteomes" id="UP001459277"/>
    </source>
</evidence>
<dbReference type="Pfam" id="PF03107">
    <property type="entry name" value="C1_2"/>
    <property type="match status" value="3"/>
</dbReference>
<reference evidence="6 7" key="1">
    <citation type="submission" date="2024-01" db="EMBL/GenBank/DDBJ databases">
        <title>A telomere-to-telomere, gap-free genome of sweet tea (Lithocarpus litseifolius).</title>
        <authorList>
            <person name="Zhou J."/>
        </authorList>
    </citation>
    <scope>NUCLEOTIDE SEQUENCE [LARGE SCALE GENOMIC DNA]</scope>
    <source>
        <strain evidence="6">Zhou-2022a</strain>
        <tissue evidence="6">Leaf</tissue>
    </source>
</reference>
<dbReference type="Gene3D" id="3.30.60.20">
    <property type="match status" value="1"/>
</dbReference>
<accession>A0AAW2BN73</accession>
<keyword evidence="4" id="KW-0862">Zinc</keyword>
<name>A0AAW2BN73_9ROSI</name>
<dbReference type="EMBL" id="JAZDWU010000011">
    <property type="protein sequence ID" value="KAK9986823.1"/>
    <property type="molecule type" value="Genomic_DNA"/>
</dbReference>
<dbReference type="AlphaFoldDB" id="A0AAW2BN73"/>
<dbReference type="GO" id="GO:0008270">
    <property type="term" value="F:zinc ion binding"/>
    <property type="evidence" value="ECO:0007669"/>
    <property type="project" value="UniProtKB-KW"/>
</dbReference>
<dbReference type="InterPro" id="IPR019786">
    <property type="entry name" value="Zinc_finger_PHD-type_CS"/>
</dbReference>
<evidence type="ECO:0000259" key="5">
    <source>
        <dbReference type="Pfam" id="PF03107"/>
    </source>
</evidence>
<dbReference type="PANTHER" id="PTHR32410">
    <property type="entry name" value="CYSTEINE/HISTIDINE-RICH C1 DOMAIN FAMILY PROTEIN"/>
    <property type="match status" value="1"/>
</dbReference>
<dbReference type="Proteomes" id="UP001459277">
    <property type="component" value="Unassembled WGS sequence"/>
</dbReference>
<keyword evidence="3" id="KW-0863">Zinc-finger</keyword>
<sequence length="162" mass="19005">MALKHFSDEHPLIYYKVSGYGMQCDGCNERTEGGIFRCRECDFVLHKSCAELPQVLQHPIHLKFMTTKLTLFRRSIIYTCDVCGKEGKRMPYQCDVCAYWVDPKCTSFLRTVRHIRHERPLNLINSLNIDHFENPFCEICAKKVDINYKLYHCSKCDFVCPP</sequence>
<keyword evidence="7" id="KW-1185">Reference proteome</keyword>
<proteinExistence type="predicted"/>
<evidence type="ECO:0000256" key="3">
    <source>
        <dbReference type="ARBA" id="ARBA00022771"/>
    </source>
</evidence>
<dbReference type="PROSITE" id="PS01359">
    <property type="entry name" value="ZF_PHD_1"/>
    <property type="match status" value="1"/>
</dbReference>
<dbReference type="PANTHER" id="PTHR32410:SF216">
    <property type="entry name" value="PHORBOL-ESTER_DAG-TYPE DOMAIN-CONTAINING PROTEIN"/>
    <property type="match status" value="1"/>
</dbReference>
<keyword evidence="2" id="KW-0677">Repeat</keyword>
<comment type="caution">
    <text evidence="6">The sequence shown here is derived from an EMBL/GenBank/DDBJ whole genome shotgun (WGS) entry which is preliminary data.</text>
</comment>
<dbReference type="InterPro" id="IPR053192">
    <property type="entry name" value="Vacuole_Formation_Reg"/>
</dbReference>
<keyword evidence="1" id="KW-0479">Metal-binding</keyword>
<dbReference type="InterPro" id="IPR004146">
    <property type="entry name" value="DC1"/>
</dbReference>
<protein>
    <recommendedName>
        <fullName evidence="5">DC1 domain-containing protein</fullName>
    </recommendedName>
</protein>
<organism evidence="6 7">
    <name type="scientific">Lithocarpus litseifolius</name>
    <dbReference type="NCBI Taxonomy" id="425828"/>
    <lineage>
        <taxon>Eukaryota</taxon>
        <taxon>Viridiplantae</taxon>
        <taxon>Streptophyta</taxon>
        <taxon>Embryophyta</taxon>
        <taxon>Tracheophyta</taxon>
        <taxon>Spermatophyta</taxon>
        <taxon>Magnoliopsida</taxon>
        <taxon>eudicotyledons</taxon>
        <taxon>Gunneridae</taxon>
        <taxon>Pentapetalae</taxon>
        <taxon>rosids</taxon>
        <taxon>fabids</taxon>
        <taxon>Fagales</taxon>
        <taxon>Fagaceae</taxon>
        <taxon>Lithocarpus</taxon>
    </lineage>
</organism>